<evidence type="ECO:0000256" key="2">
    <source>
        <dbReference type="ARBA" id="ARBA00023242"/>
    </source>
</evidence>
<dbReference type="GO" id="GO:0005634">
    <property type="term" value="C:nucleus"/>
    <property type="evidence" value="ECO:0007669"/>
    <property type="project" value="UniProtKB-SubCell"/>
</dbReference>
<sequence length="1066" mass="120612">MPLLKRKPVLMHPLPSLTAIVQPVHAPLPNAQASTSGADASPSAAATAAPPPPPADLPKDGKDDDEQLEKLLTALNDPVIAAPLPKRSQKDKAADKANGAVNGSANGTVSSMPPPAGPVPSYRVKNVEVFYIPETGEMFLDYESFALRRAFYEQPLFQCEVSGKSSLSYFKALQNESREVRQLHSRFPRQLKKAVLQSVQFQIEGKLETLADRIFERFVNRFFDDEKVFVDVQGDKYLARIVHTFPPKNLVSPTDGPSFHPYATDLTMSNDEVNERDDPMKYFYQVRLIEEGGEGITTEYASTNGASNDPEDDDKGEKWQGSVMEAQADKISRDRINFSRALLKRFIRDCVARDAAIYSPWLVKKSVAARYGLPTEMSDEVRAAIDQHRRSQMEKRKRDRDERLGIVHNEDEETGADDEAPAPKKKKMTKAERDALREAEKEEKERIKREAKEAEEEEKKKKKPTKYPCEDLMVEFNPERDGPAGRIEVRPTPDADVPFGDQFEAFLMSWSFLNVMGKPLGLSPFTVDDYEQALYHSDPYTSPVPLLTEIHAVLLNALVTDLADGHDEVKPLSHTGQQIENDTDYWEGTKGSTAETLRPVAEPMAKTWRERELSTRDNRKGWEAALVGCLWDRATLDTLPHYLDNILHLTFENKPAPTRPTWSTGPRSDSGGSGLIVAKPDKRYTSLHHTHKLRIIDFLIELVAQTAVIRDFMEDATQQLTEVRKDQIEARREWRRVRAERDALEPKEEKKEDKEDGDGDVPMSDPIKGENESRPASPNGHANGTAANTEADELDESMMDDHDHGSPVSSPLSESAPAQTGAQRRRAMKEKAAEREAEEAMKAAKAAKQREEDKIKRAESKHILQEKKRLDEEEAVLDTKLRQLDRDFRRFYYTLRARPLGSDRYGNKVWWMDGLGSSPLPTDNAKGMWGSARLYLQGADELEVEFARQPAELTTEELEERRNKDEGLRLQPGQWAVYDTPEQLEAFLSWLNPRGVRELHLQRALKQWWPEIEGSFHKRRLALGIEKDAEEETSNRRVRPVRRAAGGDEPAGYLSWKNRRASGKGE</sequence>
<keyword evidence="8" id="KW-1185">Reference proteome</keyword>
<comment type="caution">
    <text evidence="7">The sequence shown here is derived from an EMBL/GenBank/DDBJ whole genome shotgun (WGS) entry which is preliminary data.</text>
</comment>
<dbReference type="Pfam" id="PF10537">
    <property type="entry name" value="WAC_Acf1_DNA_bd"/>
    <property type="match status" value="1"/>
</dbReference>
<dbReference type="GO" id="GO:0031509">
    <property type="term" value="P:subtelomeric heterochromatin formation"/>
    <property type="evidence" value="ECO:0007669"/>
    <property type="project" value="TreeGrafter"/>
</dbReference>
<organism evidence="7 8">
    <name type="scientific">Apiotrichum porosum</name>
    <dbReference type="NCBI Taxonomy" id="105984"/>
    <lineage>
        <taxon>Eukaryota</taxon>
        <taxon>Fungi</taxon>
        <taxon>Dikarya</taxon>
        <taxon>Basidiomycota</taxon>
        <taxon>Agaricomycotina</taxon>
        <taxon>Tremellomycetes</taxon>
        <taxon>Trichosporonales</taxon>
        <taxon>Trichosporonaceae</taxon>
        <taxon>Apiotrichum</taxon>
    </lineage>
</organism>
<dbReference type="GO" id="GO:0000781">
    <property type="term" value="C:chromosome, telomeric region"/>
    <property type="evidence" value="ECO:0007669"/>
    <property type="project" value="GOC"/>
</dbReference>
<gene>
    <name evidence="7" type="ORF">EHS24_006991</name>
</gene>
<comment type="subcellular location">
    <subcellularLocation>
        <location evidence="1 3">Nucleus</location>
    </subcellularLocation>
</comment>
<dbReference type="SMART" id="SM00571">
    <property type="entry name" value="DDT"/>
    <property type="match status" value="1"/>
</dbReference>
<dbReference type="InterPro" id="IPR028941">
    <property type="entry name" value="WHIM2_dom"/>
</dbReference>
<dbReference type="Pfam" id="PF15613">
    <property type="entry name" value="WSD"/>
    <property type="match status" value="1"/>
</dbReference>
<dbReference type="Pfam" id="PF02791">
    <property type="entry name" value="DDT"/>
    <property type="match status" value="1"/>
</dbReference>
<dbReference type="PANTHER" id="PTHR32075">
    <property type="entry name" value="ISWI CHROMATIN-REMODELING COMPLEX SUBUNIT YPL216W-RELATED"/>
    <property type="match status" value="1"/>
</dbReference>
<feature type="compositionally biased region" description="Low complexity" evidence="4">
    <location>
        <begin position="33"/>
        <end position="48"/>
    </location>
</feature>
<dbReference type="Proteomes" id="UP000279236">
    <property type="component" value="Unassembled WGS sequence"/>
</dbReference>
<dbReference type="RefSeq" id="XP_028477267.1">
    <property type="nucleotide sequence ID" value="XM_028622375.1"/>
</dbReference>
<feature type="compositionally biased region" description="Basic and acidic residues" evidence="4">
    <location>
        <begin position="387"/>
        <end position="409"/>
    </location>
</feature>
<dbReference type="OrthoDB" id="332390at2759"/>
<feature type="region of interest" description="Disordered" evidence="4">
    <location>
        <begin position="299"/>
        <end position="318"/>
    </location>
</feature>
<dbReference type="GO" id="GO:0000785">
    <property type="term" value="C:chromatin"/>
    <property type="evidence" value="ECO:0007669"/>
    <property type="project" value="UniProtKB-ARBA"/>
</dbReference>
<feature type="region of interest" description="Disordered" evidence="4">
    <location>
        <begin position="741"/>
        <end position="859"/>
    </location>
</feature>
<dbReference type="AlphaFoldDB" id="A0A427XX60"/>
<feature type="compositionally biased region" description="Basic residues" evidence="4">
    <location>
        <begin position="1057"/>
        <end position="1066"/>
    </location>
</feature>
<name>A0A427XX60_9TREE</name>
<feature type="compositionally biased region" description="Acidic residues" evidence="4">
    <location>
        <begin position="410"/>
        <end position="420"/>
    </location>
</feature>
<proteinExistence type="predicted"/>
<dbReference type="STRING" id="105984.A0A427XX60"/>
<feature type="compositionally biased region" description="Basic and acidic residues" evidence="4">
    <location>
        <begin position="741"/>
        <end position="754"/>
    </location>
</feature>
<feature type="domain" description="DDT" evidence="5">
    <location>
        <begin position="500"/>
        <end position="564"/>
    </location>
</feature>
<evidence type="ECO:0000256" key="1">
    <source>
        <dbReference type="ARBA" id="ARBA00004123"/>
    </source>
</evidence>
<evidence type="ECO:0000259" key="6">
    <source>
        <dbReference type="PROSITE" id="PS51136"/>
    </source>
</evidence>
<evidence type="ECO:0000259" key="5">
    <source>
        <dbReference type="PROSITE" id="PS50827"/>
    </source>
</evidence>
<dbReference type="GeneID" id="39591534"/>
<feature type="region of interest" description="Disordered" evidence="4">
    <location>
        <begin position="1029"/>
        <end position="1066"/>
    </location>
</feature>
<feature type="compositionally biased region" description="Basic and acidic residues" evidence="4">
    <location>
        <begin position="829"/>
        <end position="859"/>
    </location>
</feature>
<feature type="compositionally biased region" description="Basic and acidic residues" evidence="4">
    <location>
        <begin position="429"/>
        <end position="452"/>
    </location>
</feature>
<feature type="compositionally biased region" description="Polar residues" evidence="4">
    <location>
        <begin position="101"/>
        <end position="111"/>
    </location>
</feature>
<evidence type="ECO:0000313" key="8">
    <source>
        <dbReference type="Proteomes" id="UP000279236"/>
    </source>
</evidence>
<keyword evidence="2 3" id="KW-0539">Nucleus</keyword>
<feature type="domain" description="WAC" evidence="6">
    <location>
        <begin position="127"/>
        <end position="236"/>
    </location>
</feature>
<dbReference type="PROSITE" id="PS51136">
    <property type="entry name" value="WAC"/>
    <property type="match status" value="1"/>
</dbReference>
<protein>
    <submittedName>
        <fullName evidence="7">Uncharacterized protein</fullName>
    </submittedName>
</protein>
<evidence type="ECO:0000256" key="4">
    <source>
        <dbReference type="SAM" id="MobiDB-lite"/>
    </source>
</evidence>
<feature type="compositionally biased region" description="Polar residues" evidence="4">
    <location>
        <begin position="774"/>
        <end position="788"/>
    </location>
</feature>
<feature type="region of interest" description="Disordered" evidence="4">
    <location>
        <begin position="28"/>
        <end position="118"/>
    </location>
</feature>
<dbReference type="PROSITE" id="PS50827">
    <property type="entry name" value="DDT"/>
    <property type="match status" value="1"/>
</dbReference>
<accession>A0A427XX60</accession>
<dbReference type="PANTHER" id="PTHR32075:SF6">
    <property type="entry name" value="ISWI CHROMATIN-REMODELING COMPLEX SUBUNIT YPL216W-RELATED"/>
    <property type="match status" value="1"/>
</dbReference>
<dbReference type="EMBL" id="RSCE01000004">
    <property type="protein sequence ID" value="RSH83315.1"/>
    <property type="molecule type" value="Genomic_DNA"/>
</dbReference>
<feature type="compositionally biased region" description="Polar residues" evidence="4">
    <location>
        <begin position="807"/>
        <end position="821"/>
    </location>
</feature>
<dbReference type="InterPro" id="IPR013136">
    <property type="entry name" value="WSTF_Acf1_Cbp146"/>
</dbReference>
<reference evidence="7 8" key="1">
    <citation type="submission" date="2018-11" db="EMBL/GenBank/DDBJ databases">
        <title>Genome sequence of Apiotrichum porosum DSM 27194.</title>
        <authorList>
            <person name="Aliyu H."/>
            <person name="Gorte O."/>
            <person name="Ochsenreither K."/>
        </authorList>
    </citation>
    <scope>NUCLEOTIDE SEQUENCE [LARGE SCALE GENOMIC DNA]</scope>
    <source>
        <strain evidence="7 8">DSM 27194</strain>
    </source>
</reference>
<feature type="region of interest" description="Disordered" evidence="4">
    <location>
        <begin position="387"/>
        <end position="465"/>
    </location>
</feature>
<dbReference type="InterPro" id="IPR018501">
    <property type="entry name" value="DDT_dom"/>
</dbReference>
<evidence type="ECO:0000256" key="3">
    <source>
        <dbReference type="PROSITE-ProRule" id="PRU00475"/>
    </source>
</evidence>
<evidence type="ECO:0000313" key="7">
    <source>
        <dbReference type="EMBL" id="RSH83315.1"/>
    </source>
</evidence>